<gene>
    <name evidence="2" type="ORF">GCM10007387_46780</name>
</gene>
<dbReference type="EMBL" id="BMWV01000012">
    <property type="protein sequence ID" value="GGY58864.1"/>
    <property type="molecule type" value="Genomic_DNA"/>
</dbReference>
<organism evidence="2 3">
    <name type="scientific">Pseudoduganella albidiflava</name>
    <dbReference type="NCBI Taxonomy" id="321983"/>
    <lineage>
        <taxon>Bacteria</taxon>
        <taxon>Pseudomonadati</taxon>
        <taxon>Pseudomonadota</taxon>
        <taxon>Betaproteobacteria</taxon>
        <taxon>Burkholderiales</taxon>
        <taxon>Oxalobacteraceae</taxon>
        <taxon>Telluria group</taxon>
        <taxon>Pseudoduganella</taxon>
    </lineage>
</organism>
<reference evidence="2" key="1">
    <citation type="journal article" date="2014" name="Int. J. Syst. Evol. Microbiol.">
        <title>Complete genome sequence of Corynebacterium casei LMG S-19264T (=DSM 44701T), isolated from a smear-ripened cheese.</title>
        <authorList>
            <consortium name="US DOE Joint Genome Institute (JGI-PGF)"/>
            <person name="Walter F."/>
            <person name="Albersmeier A."/>
            <person name="Kalinowski J."/>
            <person name="Ruckert C."/>
        </authorList>
    </citation>
    <scope>NUCLEOTIDE SEQUENCE</scope>
    <source>
        <strain evidence="2">KCTC 12343</strain>
    </source>
</reference>
<reference evidence="2" key="2">
    <citation type="submission" date="2022-12" db="EMBL/GenBank/DDBJ databases">
        <authorList>
            <person name="Sun Q."/>
            <person name="Kim S."/>
        </authorList>
    </citation>
    <scope>NUCLEOTIDE SEQUENCE</scope>
    <source>
        <strain evidence="2">KCTC 12343</strain>
    </source>
</reference>
<proteinExistence type="predicted"/>
<dbReference type="Proteomes" id="UP000628442">
    <property type="component" value="Unassembled WGS sequence"/>
</dbReference>
<dbReference type="AlphaFoldDB" id="A0AA87Y123"/>
<feature type="region of interest" description="Disordered" evidence="1">
    <location>
        <begin position="1"/>
        <end position="62"/>
    </location>
</feature>
<accession>A0AA87Y123</accession>
<name>A0AA87Y123_9BURK</name>
<sequence>MTGTTNTPRNDLMDNRMNIPMNLPTSNRIDTPMSNLIDNPMRSPASKPVRFPAEPGVGLRGDMIRSQPCANIAATMAPA</sequence>
<evidence type="ECO:0000313" key="2">
    <source>
        <dbReference type="EMBL" id="GGY58864.1"/>
    </source>
</evidence>
<feature type="compositionally biased region" description="Polar residues" evidence="1">
    <location>
        <begin position="23"/>
        <end position="37"/>
    </location>
</feature>
<evidence type="ECO:0000313" key="3">
    <source>
        <dbReference type="Proteomes" id="UP000628442"/>
    </source>
</evidence>
<protein>
    <submittedName>
        <fullName evidence="2">Uncharacterized protein</fullName>
    </submittedName>
</protein>
<comment type="caution">
    <text evidence="2">The sequence shown here is derived from an EMBL/GenBank/DDBJ whole genome shotgun (WGS) entry which is preliminary data.</text>
</comment>
<evidence type="ECO:0000256" key="1">
    <source>
        <dbReference type="SAM" id="MobiDB-lite"/>
    </source>
</evidence>